<dbReference type="Proteomes" id="UP000014629">
    <property type="component" value="Unassembled WGS sequence"/>
</dbReference>
<feature type="region of interest" description="Disordered" evidence="1">
    <location>
        <begin position="17"/>
        <end position="38"/>
    </location>
</feature>
<dbReference type="EMBL" id="AOPZ01000048">
    <property type="protein sequence ID" value="EPH45723.1"/>
    <property type="molecule type" value="Genomic_DNA"/>
</dbReference>
<keyword evidence="3" id="KW-1185">Reference proteome</keyword>
<organism evidence="2 3">
    <name type="scientific">Streptomyces aurantiacus JA 4570</name>
    <dbReference type="NCBI Taxonomy" id="1286094"/>
    <lineage>
        <taxon>Bacteria</taxon>
        <taxon>Bacillati</taxon>
        <taxon>Actinomycetota</taxon>
        <taxon>Actinomycetes</taxon>
        <taxon>Kitasatosporales</taxon>
        <taxon>Streptomycetaceae</taxon>
        <taxon>Streptomyces</taxon>
        <taxon>Streptomyces aurantiacus group</taxon>
    </lineage>
</organism>
<evidence type="ECO:0000313" key="2">
    <source>
        <dbReference type="EMBL" id="EPH45723.1"/>
    </source>
</evidence>
<comment type="caution">
    <text evidence="2">The sequence shown here is derived from an EMBL/GenBank/DDBJ whole genome shotgun (WGS) entry which is preliminary data.</text>
</comment>
<protein>
    <submittedName>
        <fullName evidence="2">Uncharacterized protein</fullName>
    </submittedName>
</protein>
<gene>
    <name evidence="2" type="ORF">STRAU_1228</name>
</gene>
<dbReference type="AlphaFoldDB" id="S3ZRA3"/>
<proteinExistence type="predicted"/>
<evidence type="ECO:0000313" key="3">
    <source>
        <dbReference type="Proteomes" id="UP000014629"/>
    </source>
</evidence>
<reference evidence="2 3" key="1">
    <citation type="submission" date="2013-02" db="EMBL/GenBank/DDBJ databases">
        <title>Draft Genome Sequence of Streptomyces aurantiacus, Which Produces Setomimycin.</title>
        <authorList>
            <person name="Gruening B.A."/>
            <person name="Praeg A."/>
            <person name="Erxleben A."/>
            <person name="Guenther S."/>
            <person name="Mueller M."/>
        </authorList>
    </citation>
    <scope>NUCLEOTIDE SEQUENCE [LARGE SCALE GENOMIC DNA]</scope>
    <source>
        <strain evidence="2 3">JA 4570</strain>
    </source>
</reference>
<sequence>MKARLASTLPWLIRRRGQRKDRTGQVVARGGRGVPRRV</sequence>
<name>S3ZRA3_9ACTN</name>
<dbReference type="PATRIC" id="fig|1286094.4.peg.1207"/>
<accession>S3ZRA3</accession>
<evidence type="ECO:0000256" key="1">
    <source>
        <dbReference type="SAM" id="MobiDB-lite"/>
    </source>
</evidence>